<comment type="caution">
    <text evidence="3">The sequence shown here is derived from an EMBL/GenBank/DDBJ whole genome shotgun (WGS) entry which is preliminary data.</text>
</comment>
<evidence type="ECO:0000313" key="3">
    <source>
        <dbReference type="EMBL" id="PQA60671.1"/>
    </source>
</evidence>
<dbReference type="EMBL" id="PTRA01000001">
    <property type="protein sequence ID" value="PQA60671.1"/>
    <property type="molecule type" value="Genomic_DNA"/>
</dbReference>
<dbReference type="Proteomes" id="UP000239590">
    <property type="component" value="Unassembled WGS sequence"/>
</dbReference>
<dbReference type="GO" id="GO:0008168">
    <property type="term" value="F:methyltransferase activity"/>
    <property type="evidence" value="ECO:0007669"/>
    <property type="project" value="UniProtKB-KW"/>
</dbReference>
<dbReference type="Gene3D" id="3.40.50.150">
    <property type="entry name" value="Vaccinia Virus protein VP39"/>
    <property type="match status" value="1"/>
</dbReference>
<gene>
    <name evidence="3" type="ORF">C5O19_13960</name>
</gene>
<name>A0A2S7ISH5_9BACT</name>
<dbReference type="RefSeq" id="WP_104713192.1">
    <property type="nucleotide sequence ID" value="NZ_PTRA01000001.1"/>
</dbReference>
<dbReference type="GO" id="GO:0032259">
    <property type="term" value="P:methylation"/>
    <property type="evidence" value="ECO:0007669"/>
    <property type="project" value="UniProtKB-KW"/>
</dbReference>
<proteinExistence type="predicted"/>
<evidence type="ECO:0000313" key="4">
    <source>
        <dbReference type="Proteomes" id="UP000239590"/>
    </source>
</evidence>
<protein>
    <submittedName>
        <fullName evidence="3">Class I SAM-dependent methyltransferase</fullName>
    </submittedName>
</protein>
<reference evidence="4" key="1">
    <citation type="submission" date="2018-02" db="EMBL/GenBank/DDBJ databases">
        <title>Genome sequencing of Solimonas sp. HR-BB.</title>
        <authorList>
            <person name="Lee Y."/>
            <person name="Jeon C.O."/>
        </authorList>
    </citation>
    <scope>NUCLEOTIDE SEQUENCE [LARGE SCALE GENOMIC DNA]</scope>
    <source>
        <strain evidence="4">HR-U</strain>
    </source>
</reference>
<keyword evidence="1 3" id="KW-0489">Methyltransferase</keyword>
<organism evidence="3 4">
    <name type="scientific">Siphonobacter curvatus</name>
    <dbReference type="NCBI Taxonomy" id="2094562"/>
    <lineage>
        <taxon>Bacteria</taxon>
        <taxon>Pseudomonadati</taxon>
        <taxon>Bacteroidota</taxon>
        <taxon>Cytophagia</taxon>
        <taxon>Cytophagales</taxon>
        <taxon>Cytophagaceae</taxon>
        <taxon>Siphonobacter</taxon>
    </lineage>
</organism>
<dbReference type="GO" id="GO:0005886">
    <property type="term" value="C:plasma membrane"/>
    <property type="evidence" value="ECO:0007669"/>
    <property type="project" value="TreeGrafter"/>
</dbReference>
<dbReference type="OrthoDB" id="5464618at2"/>
<evidence type="ECO:0000256" key="1">
    <source>
        <dbReference type="ARBA" id="ARBA00022603"/>
    </source>
</evidence>
<dbReference type="AlphaFoldDB" id="A0A2S7ISH5"/>
<dbReference type="SUPFAM" id="SSF53335">
    <property type="entry name" value="S-adenosyl-L-methionine-dependent methyltransferases"/>
    <property type="match status" value="1"/>
</dbReference>
<dbReference type="PANTHER" id="PTHR40048:SF1">
    <property type="entry name" value="RHAMNOSYL O-METHYLTRANSFERASE"/>
    <property type="match status" value="1"/>
</dbReference>
<keyword evidence="2 3" id="KW-0808">Transferase</keyword>
<accession>A0A2S7ISH5</accession>
<evidence type="ECO:0000256" key="2">
    <source>
        <dbReference type="ARBA" id="ARBA00022679"/>
    </source>
</evidence>
<sequence length="264" mass="29852">MNTALFTLYLGVFKRIARTAALSPFDAQERHRLGELYALYSPPTPASDLPEDPYKLPKTDILELAHLDKNLLLEGVNECGFGHVTEFEVKVISQLVNQLQPRRIFEIGTFQGRTTLNMALNSPADAQIVTLDLPPSELNQTQMQIEKTEEMYVKKTESGERFKGHPLASKITQVFGDSATYDYSPYHHQMDLVFIDGSHAYEYVLSDTKNALQLVRKGGTILWHDYTNWEGVRRALNDYYQSGNPVFRNLRHIGGTSIAVLTVS</sequence>
<keyword evidence="4" id="KW-1185">Reference proteome</keyword>
<dbReference type="InterPro" id="IPR029063">
    <property type="entry name" value="SAM-dependent_MTases_sf"/>
</dbReference>
<dbReference type="PANTHER" id="PTHR40048">
    <property type="entry name" value="RHAMNOSYL O-METHYLTRANSFERASE"/>
    <property type="match status" value="1"/>
</dbReference>
<dbReference type="Pfam" id="PF13578">
    <property type="entry name" value="Methyltransf_24"/>
    <property type="match status" value="1"/>
</dbReference>